<gene>
    <name evidence="1" type="ORF">HAX54_037234</name>
</gene>
<accession>A0ABS8VJS5</accession>
<comment type="caution">
    <text evidence="1">The sequence shown here is derived from an EMBL/GenBank/DDBJ whole genome shotgun (WGS) entry which is preliminary data.</text>
</comment>
<reference evidence="1 2" key="1">
    <citation type="journal article" date="2021" name="BMC Genomics">
        <title>Datura genome reveals duplications of psychoactive alkaloid biosynthetic genes and high mutation rate following tissue culture.</title>
        <authorList>
            <person name="Rajewski A."/>
            <person name="Carter-House D."/>
            <person name="Stajich J."/>
            <person name="Litt A."/>
        </authorList>
    </citation>
    <scope>NUCLEOTIDE SEQUENCE [LARGE SCALE GENOMIC DNA]</scope>
    <source>
        <strain evidence="1">AR-01</strain>
    </source>
</reference>
<organism evidence="1 2">
    <name type="scientific">Datura stramonium</name>
    <name type="common">Jimsonweed</name>
    <name type="synonym">Common thornapple</name>
    <dbReference type="NCBI Taxonomy" id="4076"/>
    <lineage>
        <taxon>Eukaryota</taxon>
        <taxon>Viridiplantae</taxon>
        <taxon>Streptophyta</taxon>
        <taxon>Embryophyta</taxon>
        <taxon>Tracheophyta</taxon>
        <taxon>Spermatophyta</taxon>
        <taxon>Magnoliopsida</taxon>
        <taxon>eudicotyledons</taxon>
        <taxon>Gunneridae</taxon>
        <taxon>Pentapetalae</taxon>
        <taxon>asterids</taxon>
        <taxon>lamiids</taxon>
        <taxon>Solanales</taxon>
        <taxon>Solanaceae</taxon>
        <taxon>Solanoideae</taxon>
        <taxon>Datureae</taxon>
        <taxon>Datura</taxon>
    </lineage>
</organism>
<protein>
    <submittedName>
        <fullName evidence="1">Uncharacterized protein</fullName>
    </submittedName>
</protein>
<dbReference type="Proteomes" id="UP000823775">
    <property type="component" value="Unassembled WGS sequence"/>
</dbReference>
<name>A0ABS8VJS5_DATST</name>
<keyword evidence="2" id="KW-1185">Reference proteome</keyword>
<evidence type="ECO:0000313" key="1">
    <source>
        <dbReference type="EMBL" id="MCD9646969.1"/>
    </source>
</evidence>
<proteinExistence type="predicted"/>
<sequence>MSRDVPSTFDVDVVAANVETVNAAENLEEVDPLINSVIPKKFKFKKDCSCNSFGDDTVSSRICFVVQYVSRILGFVKSEEPNWGYIFERIGWSSKDNVIWLKDNGGRRRCLIERLSLDLWRSEFHLLRCFKKSRGGVPLRENHCTSEPSLDCEQMALSSWEILSLGVEASSQGVLLGKNRSVEGEIGNSVALLKDSGTLSSLSSRGFPSPDLDQGIMNPMNIKEKLSMYPHPTL</sequence>
<evidence type="ECO:0000313" key="2">
    <source>
        <dbReference type="Proteomes" id="UP000823775"/>
    </source>
</evidence>
<dbReference type="EMBL" id="JACEIK010004987">
    <property type="protein sequence ID" value="MCD9646969.1"/>
    <property type="molecule type" value="Genomic_DNA"/>
</dbReference>